<organism evidence="1 2">
    <name type="scientific">Opisthorchis viverrini</name>
    <name type="common">Southeast Asian liver fluke</name>
    <dbReference type="NCBI Taxonomy" id="6198"/>
    <lineage>
        <taxon>Eukaryota</taxon>
        <taxon>Metazoa</taxon>
        <taxon>Spiralia</taxon>
        <taxon>Lophotrochozoa</taxon>
        <taxon>Platyhelminthes</taxon>
        <taxon>Trematoda</taxon>
        <taxon>Digenea</taxon>
        <taxon>Opisthorchiida</taxon>
        <taxon>Opisthorchiata</taxon>
        <taxon>Opisthorchiidae</taxon>
        <taxon>Opisthorchis</taxon>
    </lineage>
</organism>
<protein>
    <submittedName>
        <fullName evidence="1">Uncharacterized protein</fullName>
    </submittedName>
</protein>
<dbReference type="GeneID" id="20318918"/>
<sequence length="99" mass="11215">MTTMTIDFHRELEERLEAQTHEAVPCDPILPFHHQSASTQPMTESHLCGAHTHMVKNRSTVSPLDHRHGNVVSPIVRFRIPHAPYPNHMTSQQPGPVLI</sequence>
<evidence type="ECO:0000313" key="1">
    <source>
        <dbReference type="EMBL" id="KER28425.1"/>
    </source>
</evidence>
<dbReference type="RefSeq" id="XP_009167813.1">
    <property type="nucleotide sequence ID" value="XM_009169549.1"/>
</dbReference>
<name>A0A074ZYL7_OPIVI</name>
<dbReference type="CTD" id="20318918"/>
<proteinExistence type="predicted"/>
<accession>A0A074ZYL7</accession>
<dbReference type="EMBL" id="KL596699">
    <property type="protein sequence ID" value="KER28425.1"/>
    <property type="molecule type" value="Genomic_DNA"/>
</dbReference>
<dbReference type="Proteomes" id="UP000054324">
    <property type="component" value="Unassembled WGS sequence"/>
</dbReference>
<dbReference type="KEGG" id="ovi:T265_04736"/>
<gene>
    <name evidence="1" type="ORF">T265_04736</name>
</gene>
<evidence type="ECO:0000313" key="2">
    <source>
        <dbReference type="Proteomes" id="UP000054324"/>
    </source>
</evidence>
<reference evidence="1 2" key="1">
    <citation type="submission" date="2013-11" db="EMBL/GenBank/DDBJ databases">
        <title>Opisthorchis viverrini - life in the bile duct.</title>
        <authorList>
            <person name="Young N.D."/>
            <person name="Nagarajan N."/>
            <person name="Lin S.J."/>
            <person name="Korhonen P.K."/>
            <person name="Jex A.R."/>
            <person name="Hall R.S."/>
            <person name="Safavi-Hemami H."/>
            <person name="Kaewkong W."/>
            <person name="Bertrand D."/>
            <person name="Gao S."/>
            <person name="Seet Q."/>
            <person name="Wongkham S."/>
            <person name="Teh B.T."/>
            <person name="Wongkham C."/>
            <person name="Intapan P.M."/>
            <person name="Maleewong W."/>
            <person name="Yang X."/>
            <person name="Hu M."/>
            <person name="Wang Z."/>
            <person name="Hofmann A."/>
            <person name="Sternberg P.W."/>
            <person name="Tan P."/>
            <person name="Wang J."/>
            <person name="Gasser R.B."/>
        </authorList>
    </citation>
    <scope>NUCLEOTIDE SEQUENCE [LARGE SCALE GENOMIC DNA]</scope>
</reference>
<keyword evidence="2" id="KW-1185">Reference proteome</keyword>
<dbReference type="AlphaFoldDB" id="A0A074ZYL7"/>